<dbReference type="AlphaFoldDB" id="A0A0K2UXG9"/>
<organism evidence="1">
    <name type="scientific">Lepeophtheirus salmonis</name>
    <name type="common">Salmon louse</name>
    <name type="synonym">Caligus salmonis</name>
    <dbReference type="NCBI Taxonomy" id="72036"/>
    <lineage>
        <taxon>Eukaryota</taxon>
        <taxon>Metazoa</taxon>
        <taxon>Ecdysozoa</taxon>
        <taxon>Arthropoda</taxon>
        <taxon>Crustacea</taxon>
        <taxon>Multicrustacea</taxon>
        <taxon>Hexanauplia</taxon>
        <taxon>Copepoda</taxon>
        <taxon>Siphonostomatoida</taxon>
        <taxon>Caligidae</taxon>
        <taxon>Lepeophtheirus</taxon>
    </lineage>
</organism>
<sequence>MGVREYEKHSATSKVLACSCTFCRLIVSFSEIVCLMW</sequence>
<proteinExistence type="predicted"/>
<evidence type="ECO:0000313" key="1">
    <source>
        <dbReference type="EMBL" id="CDW42953.1"/>
    </source>
</evidence>
<protein>
    <submittedName>
        <fullName evidence="1">Uncharacterized protein</fullName>
    </submittedName>
</protein>
<reference evidence="1" key="1">
    <citation type="submission" date="2014-05" db="EMBL/GenBank/DDBJ databases">
        <authorList>
            <person name="Chronopoulou M."/>
        </authorList>
    </citation>
    <scope>NUCLEOTIDE SEQUENCE</scope>
    <source>
        <tissue evidence="1">Whole organism</tissue>
    </source>
</reference>
<dbReference type="EMBL" id="HACA01025592">
    <property type="protein sequence ID" value="CDW42953.1"/>
    <property type="molecule type" value="Transcribed_RNA"/>
</dbReference>
<name>A0A0K2UXG9_LEPSM</name>
<accession>A0A0K2UXG9</accession>